<dbReference type="EMBL" id="JACDXX010000028">
    <property type="protein sequence ID" value="MCB5412088.1"/>
    <property type="molecule type" value="Genomic_DNA"/>
</dbReference>
<reference evidence="1 2" key="1">
    <citation type="submission" date="2020-07" db="EMBL/GenBank/DDBJ databases">
        <title>Pseudogemmobacter sp. nov., isolated from poultry manure in Taiwan.</title>
        <authorList>
            <person name="Lin S.-Y."/>
            <person name="Tang Y.-S."/>
            <person name="Young C.-C."/>
        </authorList>
    </citation>
    <scope>NUCLEOTIDE SEQUENCE [LARGE SCALE GENOMIC DNA]</scope>
    <source>
        <strain evidence="1 2">CC-YST710</strain>
    </source>
</reference>
<protein>
    <recommendedName>
        <fullName evidence="3">Phage protein</fullName>
    </recommendedName>
</protein>
<gene>
    <name evidence="1" type="ORF">H0485_19090</name>
</gene>
<dbReference type="Proteomes" id="UP001198571">
    <property type="component" value="Unassembled WGS sequence"/>
</dbReference>
<evidence type="ECO:0000313" key="2">
    <source>
        <dbReference type="Proteomes" id="UP001198571"/>
    </source>
</evidence>
<evidence type="ECO:0000313" key="1">
    <source>
        <dbReference type="EMBL" id="MCB5412088.1"/>
    </source>
</evidence>
<organism evidence="1 2">
    <name type="scientific">Pseudogemmobacter faecipullorum</name>
    <dbReference type="NCBI Taxonomy" id="2755041"/>
    <lineage>
        <taxon>Bacteria</taxon>
        <taxon>Pseudomonadati</taxon>
        <taxon>Pseudomonadota</taxon>
        <taxon>Alphaproteobacteria</taxon>
        <taxon>Rhodobacterales</taxon>
        <taxon>Paracoccaceae</taxon>
        <taxon>Pseudogemmobacter</taxon>
    </lineage>
</organism>
<keyword evidence="2" id="KW-1185">Reference proteome</keyword>
<evidence type="ECO:0008006" key="3">
    <source>
        <dbReference type="Google" id="ProtNLM"/>
    </source>
</evidence>
<comment type="caution">
    <text evidence="1">The sequence shown here is derived from an EMBL/GenBank/DDBJ whole genome shotgun (WGS) entry which is preliminary data.</text>
</comment>
<proteinExistence type="predicted"/>
<name>A0ABS8CRU4_9RHOB</name>
<sequence>MKKYHVFAMPTHEDFVADGIDLGFAGSVDEAVTLCKTHGYTVIRENEGGLLELHDLEDGPIIYGYEADGFGAIGITVEPK</sequence>
<accession>A0ABS8CRU4</accession>
<dbReference type="RefSeq" id="WP_226937516.1">
    <property type="nucleotide sequence ID" value="NZ_JACDXX010000028.1"/>
</dbReference>